<protein>
    <submittedName>
        <fullName evidence="1">Uncharacterized protein</fullName>
    </submittedName>
</protein>
<dbReference type="EMBL" id="LXQA011133013">
    <property type="protein sequence ID" value="MCI86156.1"/>
    <property type="molecule type" value="Genomic_DNA"/>
</dbReference>
<name>A0A392VCU2_9FABA</name>
<sequence>RPYRTRGAEARVTHVTRPCKSYGAGARLAHATMFAQDCDEGQVEV</sequence>
<accession>A0A392VCU2</accession>
<evidence type="ECO:0000313" key="1">
    <source>
        <dbReference type="EMBL" id="MCI86156.1"/>
    </source>
</evidence>
<organism evidence="1 2">
    <name type="scientific">Trifolium medium</name>
    <dbReference type="NCBI Taxonomy" id="97028"/>
    <lineage>
        <taxon>Eukaryota</taxon>
        <taxon>Viridiplantae</taxon>
        <taxon>Streptophyta</taxon>
        <taxon>Embryophyta</taxon>
        <taxon>Tracheophyta</taxon>
        <taxon>Spermatophyta</taxon>
        <taxon>Magnoliopsida</taxon>
        <taxon>eudicotyledons</taxon>
        <taxon>Gunneridae</taxon>
        <taxon>Pentapetalae</taxon>
        <taxon>rosids</taxon>
        <taxon>fabids</taxon>
        <taxon>Fabales</taxon>
        <taxon>Fabaceae</taxon>
        <taxon>Papilionoideae</taxon>
        <taxon>50 kb inversion clade</taxon>
        <taxon>NPAAA clade</taxon>
        <taxon>Hologalegina</taxon>
        <taxon>IRL clade</taxon>
        <taxon>Trifolieae</taxon>
        <taxon>Trifolium</taxon>
    </lineage>
</organism>
<evidence type="ECO:0000313" key="2">
    <source>
        <dbReference type="Proteomes" id="UP000265520"/>
    </source>
</evidence>
<proteinExistence type="predicted"/>
<dbReference type="AlphaFoldDB" id="A0A392VCU2"/>
<dbReference type="Proteomes" id="UP000265520">
    <property type="component" value="Unassembled WGS sequence"/>
</dbReference>
<reference evidence="1 2" key="1">
    <citation type="journal article" date="2018" name="Front. Plant Sci.">
        <title>Red Clover (Trifolium pratense) and Zigzag Clover (T. medium) - A Picture of Genomic Similarities and Differences.</title>
        <authorList>
            <person name="Dluhosova J."/>
            <person name="Istvanek J."/>
            <person name="Nedelnik J."/>
            <person name="Repkova J."/>
        </authorList>
    </citation>
    <scope>NUCLEOTIDE SEQUENCE [LARGE SCALE GENOMIC DNA]</scope>
    <source>
        <strain evidence="2">cv. 10/8</strain>
        <tissue evidence="1">Leaf</tissue>
    </source>
</reference>
<comment type="caution">
    <text evidence="1">The sequence shown here is derived from an EMBL/GenBank/DDBJ whole genome shotgun (WGS) entry which is preliminary data.</text>
</comment>
<feature type="non-terminal residue" evidence="1">
    <location>
        <position position="1"/>
    </location>
</feature>
<keyword evidence="2" id="KW-1185">Reference proteome</keyword>